<dbReference type="RefSeq" id="WP_171406583.1">
    <property type="nucleotide sequence ID" value="NZ_RAXZ01000068.1"/>
</dbReference>
<dbReference type="Proteomes" id="UP000281084">
    <property type="component" value="Unassembled WGS sequence"/>
</dbReference>
<evidence type="ECO:0000256" key="2">
    <source>
        <dbReference type="ARBA" id="ARBA00022971"/>
    </source>
</evidence>
<dbReference type="Pfam" id="PF03389">
    <property type="entry name" value="MobA_MobL"/>
    <property type="match status" value="1"/>
</dbReference>
<feature type="domain" description="MobA/MobL protein" evidence="3">
    <location>
        <begin position="17"/>
        <end position="86"/>
    </location>
</feature>
<feature type="non-terminal residue" evidence="4">
    <location>
        <position position="86"/>
    </location>
</feature>
<accession>A0A3A8FJN9</accession>
<name>A0A3A8FJN9_9GAMM</name>
<keyword evidence="2" id="KW-0184">Conjugation</keyword>
<comment type="caution">
    <text evidence="4">The sequence shown here is derived from an EMBL/GenBank/DDBJ whole genome shotgun (WGS) entry which is preliminary data.</text>
</comment>
<organism evidence="4 5">
    <name type="scientific">Acinetobacter cumulans</name>
    <dbReference type="NCBI Taxonomy" id="2136182"/>
    <lineage>
        <taxon>Bacteria</taxon>
        <taxon>Pseudomonadati</taxon>
        <taxon>Pseudomonadota</taxon>
        <taxon>Gammaproteobacteria</taxon>
        <taxon>Moraxellales</taxon>
        <taxon>Moraxellaceae</taxon>
        <taxon>Acinetobacter</taxon>
    </lineage>
</organism>
<dbReference type="InterPro" id="IPR005053">
    <property type="entry name" value="MobA_MobL"/>
</dbReference>
<protein>
    <recommendedName>
        <fullName evidence="3">MobA/MobL protein domain-containing protein</fullName>
    </recommendedName>
</protein>
<evidence type="ECO:0000259" key="3">
    <source>
        <dbReference type="Pfam" id="PF03389"/>
    </source>
</evidence>
<dbReference type="AlphaFoldDB" id="A0A3A8FJN9"/>
<dbReference type="EMBL" id="RAXZ01000068">
    <property type="protein sequence ID" value="RKG47187.1"/>
    <property type="molecule type" value="Genomic_DNA"/>
</dbReference>
<comment type="similarity">
    <text evidence="1">Belongs to the MobA/MobL family.</text>
</comment>
<reference evidence="4 5" key="1">
    <citation type="submission" date="2018-09" db="EMBL/GenBank/DDBJ databases">
        <title>The draft genome of Acinetobacter spp. strains.</title>
        <authorList>
            <person name="Qin J."/>
            <person name="Feng Y."/>
            <person name="Zong Z."/>
        </authorList>
    </citation>
    <scope>NUCLEOTIDE SEQUENCE [LARGE SCALE GENOMIC DNA]</scope>
    <source>
        <strain evidence="4 5">WCHAc060002</strain>
    </source>
</reference>
<evidence type="ECO:0000256" key="1">
    <source>
        <dbReference type="ARBA" id="ARBA00010873"/>
    </source>
</evidence>
<dbReference type="Gene3D" id="3.30.930.30">
    <property type="match status" value="1"/>
</dbReference>
<evidence type="ECO:0000313" key="4">
    <source>
        <dbReference type="EMBL" id="RKG47187.1"/>
    </source>
</evidence>
<sequence>MAIYHFSVKNISRSDGRSAVACSAYRSGEKLIDERQGKEQDYTRKTGVELTKIYAPQNTNSELLDRNQLWNKVEKVENRKNSQLAR</sequence>
<proteinExistence type="inferred from homology"/>
<evidence type="ECO:0000313" key="5">
    <source>
        <dbReference type="Proteomes" id="UP000281084"/>
    </source>
</evidence>
<gene>
    <name evidence="4" type="ORF">D7V64_17060</name>
</gene>